<dbReference type="Proteomes" id="UP001363622">
    <property type="component" value="Unassembled WGS sequence"/>
</dbReference>
<feature type="region of interest" description="Disordered" evidence="1">
    <location>
        <begin position="1"/>
        <end position="33"/>
    </location>
</feature>
<dbReference type="EMBL" id="JBBPHU010000001">
    <property type="protein sequence ID" value="KAK7524785.1"/>
    <property type="molecule type" value="Genomic_DNA"/>
</dbReference>
<protein>
    <submittedName>
        <fullName evidence="2">Uncharacterized protein</fullName>
    </submittedName>
</protein>
<keyword evidence="3" id="KW-1185">Reference proteome</keyword>
<comment type="caution">
    <text evidence="2">The sequence shown here is derived from an EMBL/GenBank/DDBJ whole genome shotgun (WGS) entry which is preliminary data.</text>
</comment>
<feature type="region of interest" description="Disordered" evidence="1">
    <location>
        <begin position="68"/>
        <end position="88"/>
    </location>
</feature>
<evidence type="ECO:0000313" key="2">
    <source>
        <dbReference type="EMBL" id="KAK7524785.1"/>
    </source>
</evidence>
<gene>
    <name evidence="2" type="ORF">IWZ03DRAFT_33329</name>
</gene>
<accession>A0ABR1L114</accession>
<proteinExistence type="predicted"/>
<name>A0ABR1L114_9PEZI</name>
<feature type="compositionally biased region" description="Basic and acidic residues" evidence="1">
    <location>
        <begin position="1"/>
        <end position="11"/>
    </location>
</feature>
<sequence>MPIRIRNDTARRAKSSTRAKQKRRPKPCRRSIHPSIPSHGLCVSAADGHDVLARNGTTTFCIATPKHAPNKKGANEKRKMTSHGHECQDRKEKNQCIYTLPSLICQAAPSCAAASSASHSEEGLLKLRQTDGKMFVERGCYRQTGRSADSPLAGWLRRGDGCIAAATVSVSPARIDTSSPQLLLFTPKSLYALKNPTRLMTSRKLLFIPGYTTHLHLYHLHLLYLLLLPLLLHRHSSLPALIFSPRPPSSLGPRLAADHLTSETPFITYLPTYLPTQFPGTSCLVPSSLSHHLPPASRPASRSFSARLPVASNRRAALYHTTPQSSPAP</sequence>
<evidence type="ECO:0000256" key="1">
    <source>
        <dbReference type="SAM" id="MobiDB-lite"/>
    </source>
</evidence>
<organism evidence="2 3">
    <name type="scientific">Phyllosticta citriasiana</name>
    <dbReference type="NCBI Taxonomy" id="595635"/>
    <lineage>
        <taxon>Eukaryota</taxon>
        <taxon>Fungi</taxon>
        <taxon>Dikarya</taxon>
        <taxon>Ascomycota</taxon>
        <taxon>Pezizomycotina</taxon>
        <taxon>Dothideomycetes</taxon>
        <taxon>Dothideomycetes incertae sedis</taxon>
        <taxon>Botryosphaeriales</taxon>
        <taxon>Phyllostictaceae</taxon>
        <taxon>Phyllosticta</taxon>
    </lineage>
</organism>
<feature type="compositionally biased region" description="Basic residues" evidence="1">
    <location>
        <begin position="12"/>
        <end position="32"/>
    </location>
</feature>
<evidence type="ECO:0000313" key="3">
    <source>
        <dbReference type="Proteomes" id="UP001363622"/>
    </source>
</evidence>
<reference evidence="2 3" key="1">
    <citation type="submission" date="2024-04" db="EMBL/GenBank/DDBJ databases">
        <title>Phyllosticta paracitricarpa is synonymous to the EU quarantine fungus P. citricarpa based on phylogenomic analyses.</title>
        <authorList>
            <consortium name="Lawrence Berkeley National Laboratory"/>
            <person name="Van Ingen-Buijs V.A."/>
            <person name="Van Westerhoven A.C."/>
            <person name="Haridas S."/>
            <person name="Skiadas P."/>
            <person name="Martin F."/>
            <person name="Groenewald J.Z."/>
            <person name="Crous P.W."/>
            <person name="Seidl M.F."/>
        </authorList>
    </citation>
    <scope>NUCLEOTIDE SEQUENCE [LARGE SCALE GENOMIC DNA]</scope>
    <source>
        <strain evidence="2 3">CBS 123371</strain>
    </source>
</reference>
<feature type="compositionally biased region" description="Basic and acidic residues" evidence="1">
    <location>
        <begin position="73"/>
        <end position="88"/>
    </location>
</feature>